<keyword evidence="3" id="KW-1185">Reference proteome</keyword>
<feature type="chain" id="PRO_5046688304" evidence="1">
    <location>
        <begin position="47"/>
        <end position="106"/>
    </location>
</feature>
<dbReference type="Proteomes" id="UP001189429">
    <property type="component" value="Unassembled WGS sequence"/>
</dbReference>
<gene>
    <name evidence="2" type="ORF">PCOR1329_LOCUS36116</name>
</gene>
<evidence type="ECO:0000256" key="1">
    <source>
        <dbReference type="SAM" id="SignalP"/>
    </source>
</evidence>
<comment type="caution">
    <text evidence="2">The sequence shown here is derived from an EMBL/GenBank/DDBJ whole genome shotgun (WGS) entry which is preliminary data.</text>
</comment>
<organism evidence="2 3">
    <name type="scientific">Prorocentrum cordatum</name>
    <dbReference type="NCBI Taxonomy" id="2364126"/>
    <lineage>
        <taxon>Eukaryota</taxon>
        <taxon>Sar</taxon>
        <taxon>Alveolata</taxon>
        <taxon>Dinophyceae</taxon>
        <taxon>Prorocentrales</taxon>
        <taxon>Prorocentraceae</taxon>
        <taxon>Prorocentrum</taxon>
    </lineage>
</organism>
<accession>A0ABN9T6T9</accession>
<proteinExistence type="predicted"/>
<name>A0ABN9T6T9_9DINO</name>
<sequence>DPLAQGPPILPAPRLCRSARGFPCFRRSMALPLLVLLACTARAVLGRLGSGANLTQANLCGKQGEVCTGGTGCKCDDHGNCAAARAGTCATTARRAAATPTARAAV</sequence>
<reference evidence="2" key="1">
    <citation type="submission" date="2023-10" db="EMBL/GenBank/DDBJ databases">
        <authorList>
            <person name="Chen Y."/>
            <person name="Shah S."/>
            <person name="Dougan E. K."/>
            <person name="Thang M."/>
            <person name="Chan C."/>
        </authorList>
    </citation>
    <scope>NUCLEOTIDE SEQUENCE [LARGE SCALE GENOMIC DNA]</scope>
</reference>
<protein>
    <submittedName>
        <fullName evidence="2">Uncharacterized protein</fullName>
    </submittedName>
</protein>
<keyword evidence="1" id="KW-0732">Signal</keyword>
<feature type="signal peptide" evidence="1">
    <location>
        <begin position="1"/>
        <end position="46"/>
    </location>
</feature>
<evidence type="ECO:0000313" key="2">
    <source>
        <dbReference type="EMBL" id="CAK0840764.1"/>
    </source>
</evidence>
<evidence type="ECO:0000313" key="3">
    <source>
        <dbReference type="Proteomes" id="UP001189429"/>
    </source>
</evidence>
<dbReference type="EMBL" id="CAUYUJ010014398">
    <property type="protein sequence ID" value="CAK0840764.1"/>
    <property type="molecule type" value="Genomic_DNA"/>
</dbReference>
<feature type="non-terminal residue" evidence="2">
    <location>
        <position position="1"/>
    </location>
</feature>